<gene>
    <name evidence="2" type="primary">AlNc14C525G12046</name>
    <name evidence="2" type="ORF">ALNC14_135450</name>
</gene>
<sequence length="446" mass="50835">MNKMQKTHSNIVSLSLVMNKKPYAANVWHCIVNGLPFALITYTSDRNFLLPICFYLQAIMGQMLYSAIAGIRSVHVFLRWIKKCTRQKSSALYGPGIDPRKINGILHQVALKRMAKRQDISNPMENAGLPEGKLGIGSIKNQHCHTVSSNPDHRWICIKCKLGAAKDRPHLVINVSLYISVILTDNKNDHECSDIEIHHLPPTSQHTNTLKGTCLIAYRIPSRRRRCSTCLTRALSTRVKVQKITDSWLLFDASDDESNGKAALVDDVLNCHRPLTCRRIQMVPHRFCSAHRAFLSPETLSEKPSANNKFTRSFIPVGICPPKYQATVTHMEPMTLYPSHVTRDELQCNAGLWTAYNSIAFVEFDTERLKQVSCVVCLIQHSEVFIVYWSRDKKSGYVWMRQAPSKVLQMCLKEHCKSLTYDEKREQIERPNGLRPWTSFDVQSGK</sequence>
<reference evidence="2" key="2">
    <citation type="submission" date="2011-02" db="EMBL/GenBank/DDBJ databases">
        <authorList>
            <person name="MacLean D."/>
        </authorList>
    </citation>
    <scope>NUCLEOTIDE SEQUENCE</scope>
</reference>
<reference evidence="2" key="1">
    <citation type="journal article" date="2011" name="PLoS Biol.">
        <title>Gene gain and loss during evolution of obligate parasitism in the white rust pathogen of Arabidopsis thaliana.</title>
        <authorList>
            <person name="Kemen E."/>
            <person name="Gardiner A."/>
            <person name="Schultz-Larsen T."/>
            <person name="Kemen A.C."/>
            <person name="Balmuth A.L."/>
            <person name="Robert-Seilaniantz A."/>
            <person name="Bailey K."/>
            <person name="Holub E."/>
            <person name="Studholme D.J."/>
            <person name="Maclean D."/>
            <person name="Jones J.D."/>
        </authorList>
    </citation>
    <scope>NUCLEOTIDE SEQUENCE</scope>
</reference>
<dbReference type="EMBL" id="FR824557">
    <property type="protein sequence ID" value="CCA27401.1"/>
    <property type="molecule type" value="Genomic_DNA"/>
</dbReference>
<protein>
    <submittedName>
        <fullName evidence="2">AlNc14C525G12046 protein</fullName>
    </submittedName>
</protein>
<organism evidence="2">
    <name type="scientific">Albugo laibachii Nc14</name>
    <dbReference type="NCBI Taxonomy" id="890382"/>
    <lineage>
        <taxon>Eukaryota</taxon>
        <taxon>Sar</taxon>
        <taxon>Stramenopiles</taxon>
        <taxon>Oomycota</taxon>
        <taxon>Peronosporomycetes</taxon>
        <taxon>Albuginales</taxon>
        <taxon>Albuginaceae</taxon>
        <taxon>Albugo</taxon>
    </lineage>
</organism>
<evidence type="ECO:0000313" key="2">
    <source>
        <dbReference type="EMBL" id="CCA27401.1"/>
    </source>
</evidence>
<keyword evidence="1" id="KW-0472">Membrane</keyword>
<evidence type="ECO:0000256" key="1">
    <source>
        <dbReference type="SAM" id="Phobius"/>
    </source>
</evidence>
<keyword evidence="1" id="KW-0812">Transmembrane</keyword>
<feature type="transmembrane region" description="Helical" evidence="1">
    <location>
        <begin position="54"/>
        <end position="78"/>
    </location>
</feature>
<name>F0X0V6_9STRA</name>
<accession>F0X0V6</accession>
<dbReference type="AlphaFoldDB" id="F0X0V6"/>
<keyword evidence="1" id="KW-1133">Transmembrane helix</keyword>
<dbReference type="HOGENOM" id="CLU_614546_0_0_1"/>
<proteinExistence type="predicted"/>